<accession>A0ABV0P0F9</accession>
<dbReference type="EMBL" id="JAHRIO010054009">
    <property type="protein sequence ID" value="MEQ2176504.1"/>
    <property type="molecule type" value="Genomic_DNA"/>
</dbReference>
<gene>
    <name evidence="1" type="ORF">GOODEAATRI_028667</name>
</gene>
<reference evidence="1 2" key="1">
    <citation type="submission" date="2021-06" db="EMBL/GenBank/DDBJ databases">
        <authorList>
            <person name="Palmer J.M."/>
        </authorList>
    </citation>
    <scope>NUCLEOTIDE SEQUENCE [LARGE SCALE GENOMIC DNA]</scope>
    <source>
        <strain evidence="1 2">GA_2019</strain>
        <tissue evidence="1">Muscle</tissue>
    </source>
</reference>
<name>A0ABV0P0F9_9TELE</name>
<evidence type="ECO:0000313" key="1">
    <source>
        <dbReference type="EMBL" id="MEQ2176504.1"/>
    </source>
</evidence>
<organism evidence="1 2">
    <name type="scientific">Goodea atripinnis</name>
    <dbReference type="NCBI Taxonomy" id="208336"/>
    <lineage>
        <taxon>Eukaryota</taxon>
        <taxon>Metazoa</taxon>
        <taxon>Chordata</taxon>
        <taxon>Craniata</taxon>
        <taxon>Vertebrata</taxon>
        <taxon>Euteleostomi</taxon>
        <taxon>Actinopterygii</taxon>
        <taxon>Neopterygii</taxon>
        <taxon>Teleostei</taxon>
        <taxon>Neoteleostei</taxon>
        <taxon>Acanthomorphata</taxon>
        <taxon>Ovalentaria</taxon>
        <taxon>Atherinomorphae</taxon>
        <taxon>Cyprinodontiformes</taxon>
        <taxon>Goodeidae</taxon>
        <taxon>Goodea</taxon>
    </lineage>
</organism>
<protein>
    <submittedName>
        <fullName evidence="1">Uncharacterized protein</fullName>
    </submittedName>
</protein>
<dbReference type="Proteomes" id="UP001476798">
    <property type="component" value="Unassembled WGS sequence"/>
</dbReference>
<evidence type="ECO:0000313" key="2">
    <source>
        <dbReference type="Proteomes" id="UP001476798"/>
    </source>
</evidence>
<comment type="caution">
    <text evidence="1">The sequence shown here is derived from an EMBL/GenBank/DDBJ whole genome shotgun (WGS) entry which is preliminary data.</text>
</comment>
<keyword evidence="2" id="KW-1185">Reference proteome</keyword>
<proteinExistence type="predicted"/>
<sequence length="105" mass="11502">MVAQQVTAVASQSWPLRCLDVVRHLNSTVTNNDSWCFPRALMIQLGEDGITGMGFVPCRRSKYNACFCFSFASGFQIRPSGSEAGLKCGKQGLNSFAISLVFIFI</sequence>